<sequence>MVRLCVSNFAVIAFMLLELSFQHLVLGMRPAVNDTQLMFRNHGISKEIRQLGKFQAPEFDGVHHNQMHEHILFHAPGTKRSREIDLHDTLNSDPKRLRQSQVHQVQAPDSDGVHQILQNGQSSFQGPRSDRFHQKSSHELISVYDPSSKRSRESKFHETQYPNSKRLRLSSLGRVQAFDADGNHPILPNKLGSVQAPDSGRTKDPMNILPTHHIDIRKWYNGTPHLCDKQQADEEVFQWQLTMGCSDVSTACRN</sequence>
<gene>
    <name evidence="3" type="ORF">BN9_041660</name>
</gene>
<dbReference type="InParanoid" id="A0A024GAQ8"/>
<dbReference type="EMBL" id="CAIX01000048">
    <property type="protein sequence ID" value="CCI43382.1"/>
    <property type="molecule type" value="Genomic_DNA"/>
</dbReference>
<reference evidence="3 4" key="1">
    <citation type="submission" date="2012-05" db="EMBL/GenBank/DDBJ databases">
        <title>Recombination and specialization in a pathogen metapopulation.</title>
        <authorList>
            <person name="Gardiner A."/>
            <person name="Kemen E."/>
            <person name="Schultz-Larsen T."/>
            <person name="MacLean D."/>
            <person name="Van Oosterhout C."/>
            <person name="Jones J.D.G."/>
        </authorList>
    </citation>
    <scope>NUCLEOTIDE SEQUENCE [LARGE SCALE GENOMIC DNA]</scope>
    <source>
        <strain evidence="3 4">Ac Nc2</strain>
    </source>
</reference>
<protein>
    <submittedName>
        <fullName evidence="3">Uncharacterized protein</fullName>
    </submittedName>
</protein>
<name>A0A024GAQ8_9STRA</name>
<feature type="signal peptide" evidence="2">
    <location>
        <begin position="1"/>
        <end position="27"/>
    </location>
</feature>
<dbReference type="AlphaFoldDB" id="A0A024GAQ8"/>
<feature type="chain" id="PRO_5001529386" evidence="2">
    <location>
        <begin position="28"/>
        <end position="254"/>
    </location>
</feature>
<evidence type="ECO:0000256" key="2">
    <source>
        <dbReference type="SAM" id="SignalP"/>
    </source>
</evidence>
<comment type="caution">
    <text evidence="3">The sequence shown here is derived from an EMBL/GenBank/DDBJ whole genome shotgun (WGS) entry which is preliminary data.</text>
</comment>
<accession>A0A024GAQ8</accession>
<evidence type="ECO:0000313" key="4">
    <source>
        <dbReference type="Proteomes" id="UP000053237"/>
    </source>
</evidence>
<keyword evidence="4" id="KW-1185">Reference proteome</keyword>
<organism evidence="3 4">
    <name type="scientific">Albugo candida</name>
    <dbReference type="NCBI Taxonomy" id="65357"/>
    <lineage>
        <taxon>Eukaryota</taxon>
        <taxon>Sar</taxon>
        <taxon>Stramenopiles</taxon>
        <taxon>Oomycota</taxon>
        <taxon>Peronosporomycetes</taxon>
        <taxon>Albuginales</taxon>
        <taxon>Albuginaceae</taxon>
        <taxon>Albugo</taxon>
    </lineage>
</organism>
<proteinExistence type="predicted"/>
<evidence type="ECO:0000256" key="1">
    <source>
        <dbReference type="SAM" id="MobiDB-lite"/>
    </source>
</evidence>
<feature type="region of interest" description="Disordered" evidence="1">
    <location>
        <begin position="181"/>
        <end position="206"/>
    </location>
</feature>
<evidence type="ECO:0000313" key="3">
    <source>
        <dbReference type="EMBL" id="CCI43382.1"/>
    </source>
</evidence>
<dbReference type="Proteomes" id="UP000053237">
    <property type="component" value="Unassembled WGS sequence"/>
</dbReference>
<keyword evidence="2" id="KW-0732">Signal</keyword>